<proteinExistence type="predicted"/>
<evidence type="ECO:0000256" key="1">
    <source>
        <dbReference type="ARBA" id="ARBA00022475"/>
    </source>
</evidence>
<dbReference type="Pfam" id="PF06305">
    <property type="entry name" value="LapA_dom"/>
    <property type="match status" value="1"/>
</dbReference>
<accession>A0A3B0XR87</accession>
<reference evidence="7" key="1">
    <citation type="submission" date="2018-06" db="EMBL/GenBank/DDBJ databases">
        <authorList>
            <person name="Zhirakovskaya E."/>
        </authorList>
    </citation>
    <scope>NUCLEOTIDE SEQUENCE</scope>
</reference>
<evidence type="ECO:0000256" key="4">
    <source>
        <dbReference type="ARBA" id="ARBA00023136"/>
    </source>
</evidence>
<dbReference type="AlphaFoldDB" id="A0A3B0XR87"/>
<evidence type="ECO:0000259" key="6">
    <source>
        <dbReference type="Pfam" id="PF06305"/>
    </source>
</evidence>
<gene>
    <name evidence="7" type="ORF">MNBD_GAMMA08-2572</name>
</gene>
<evidence type="ECO:0000256" key="5">
    <source>
        <dbReference type="SAM" id="Phobius"/>
    </source>
</evidence>
<keyword evidence="4 5" id="KW-0472">Membrane</keyword>
<keyword evidence="3 5" id="KW-1133">Transmembrane helix</keyword>
<dbReference type="GO" id="GO:0005886">
    <property type="term" value="C:plasma membrane"/>
    <property type="evidence" value="ECO:0007669"/>
    <property type="project" value="InterPro"/>
</dbReference>
<dbReference type="InterPro" id="IPR010445">
    <property type="entry name" value="LapA_dom"/>
</dbReference>
<keyword evidence="1" id="KW-1003">Cell membrane</keyword>
<feature type="transmembrane region" description="Helical" evidence="5">
    <location>
        <begin position="43"/>
        <end position="65"/>
    </location>
</feature>
<organism evidence="7">
    <name type="scientific">hydrothermal vent metagenome</name>
    <dbReference type="NCBI Taxonomy" id="652676"/>
    <lineage>
        <taxon>unclassified sequences</taxon>
        <taxon>metagenomes</taxon>
        <taxon>ecological metagenomes</taxon>
    </lineage>
</organism>
<dbReference type="EMBL" id="UOFH01000327">
    <property type="protein sequence ID" value="VAW65757.1"/>
    <property type="molecule type" value="Genomic_DNA"/>
</dbReference>
<protein>
    <recommendedName>
        <fullName evidence="6">Lipopolysaccharide assembly protein A domain-containing protein</fullName>
    </recommendedName>
</protein>
<evidence type="ECO:0000313" key="7">
    <source>
        <dbReference type="EMBL" id="VAW65757.1"/>
    </source>
</evidence>
<sequence length="93" mass="10664">MIRFIILLVSIPLVILIAAFTYKNAQLVSIDVFVFQIDLPMAFVLLIALLIGVFIGFIFNFMALMNQKKKYLKLKNKQQTLEGLSEVLKQTEK</sequence>
<evidence type="ECO:0000256" key="3">
    <source>
        <dbReference type="ARBA" id="ARBA00022989"/>
    </source>
</evidence>
<name>A0A3B0XR87_9ZZZZ</name>
<keyword evidence="2 5" id="KW-0812">Transmembrane</keyword>
<feature type="domain" description="Lipopolysaccharide assembly protein A" evidence="6">
    <location>
        <begin position="23"/>
        <end position="82"/>
    </location>
</feature>
<evidence type="ECO:0000256" key="2">
    <source>
        <dbReference type="ARBA" id="ARBA00022692"/>
    </source>
</evidence>